<keyword evidence="3" id="KW-1185">Reference proteome</keyword>
<gene>
    <name evidence="2" type="ORF">Voc01_089340</name>
</gene>
<dbReference type="AlphaFoldDB" id="A0A8J4A3T7"/>
<feature type="domain" description="Fe/B12 periplasmic-binding" evidence="1">
    <location>
        <begin position="2"/>
        <end position="281"/>
    </location>
</feature>
<dbReference type="EMBL" id="BOPH01000128">
    <property type="protein sequence ID" value="GIJ74017.1"/>
    <property type="molecule type" value="Genomic_DNA"/>
</dbReference>
<organism evidence="2 3">
    <name type="scientific">Virgisporangium ochraceum</name>
    <dbReference type="NCBI Taxonomy" id="65505"/>
    <lineage>
        <taxon>Bacteria</taxon>
        <taxon>Bacillati</taxon>
        <taxon>Actinomycetota</taxon>
        <taxon>Actinomycetes</taxon>
        <taxon>Micromonosporales</taxon>
        <taxon>Micromonosporaceae</taxon>
        <taxon>Virgisporangium</taxon>
    </lineage>
</organism>
<dbReference type="RefSeq" id="WP_203933828.1">
    <property type="nucleotide sequence ID" value="NZ_BOPH01000128.1"/>
</dbReference>
<protein>
    <submittedName>
        <fullName evidence="2">Cobalamin-binding protein</fullName>
    </submittedName>
</protein>
<dbReference type="Proteomes" id="UP000635606">
    <property type="component" value="Unassembled WGS sequence"/>
</dbReference>
<sequence>MRLVSLLPSATEIVYALGLGDDLVGVTFECDEPARARVDKAVVVGGRDTRGLTPAAIDAYVRERVAAGDDLYTLHAGALAALDPDLILTQDLCRVCALPAGDVDAALAHLGCRADVLSLDPHTLDEVLATITAVGERAGVPDRAADVVAGLRRRLAAIASSVRGRTPPRVVVVEWVDPPFTAGHWVPDLVRAAGGEPVAARPGGRSVVTTWGDLAAAAPDVVLVAPCGYDLAGAAEQARTVLPHFPGARVWAIDANGLVVRPGPRLVDGVAAIAAILHPDAVPPAPEGAMVRVTA</sequence>
<dbReference type="InterPro" id="IPR002491">
    <property type="entry name" value="ABC_transptr_periplasmic_BD"/>
</dbReference>
<accession>A0A8J4A3T7</accession>
<dbReference type="SUPFAM" id="SSF53807">
    <property type="entry name" value="Helical backbone' metal receptor"/>
    <property type="match status" value="1"/>
</dbReference>
<proteinExistence type="predicted"/>
<evidence type="ECO:0000313" key="2">
    <source>
        <dbReference type="EMBL" id="GIJ74017.1"/>
    </source>
</evidence>
<dbReference type="PANTHER" id="PTHR42860:SF1">
    <property type="entry name" value="VITAMIN B12-BINDING PROTEIN"/>
    <property type="match status" value="1"/>
</dbReference>
<evidence type="ECO:0000313" key="3">
    <source>
        <dbReference type="Proteomes" id="UP000635606"/>
    </source>
</evidence>
<dbReference type="InterPro" id="IPR051030">
    <property type="entry name" value="Vitamin_B12-ABC_binding"/>
</dbReference>
<evidence type="ECO:0000259" key="1">
    <source>
        <dbReference type="PROSITE" id="PS50983"/>
    </source>
</evidence>
<dbReference type="Pfam" id="PF01497">
    <property type="entry name" value="Peripla_BP_2"/>
    <property type="match status" value="1"/>
</dbReference>
<dbReference type="CDD" id="cd01144">
    <property type="entry name" value="BtuF"/>
    <property type="match status" value="1"/>
</dbReference>
<dbReference type="PANTHER" id="PTHR42860">
    <property type="entry name" value="VITAMIN B12-BINDING PROTEIN"/>
    <property type="match status" value="1"/>
</dbReference>
<dbReference type="Gene3D" id="3.40.50.1980">
    <property type="entry name" value="Nitrogenase molybdenum iron protein domain"/>
    <property type="match status" value="2"/>
</dbReference>
<comment type="caution">
    <text evidence="2">The sequence shown here is derived from an EMBL/GenBank/DDBJ whole genome shotgun (WGS) entry which is preliminary data.</text>
</comment>
<dbReference type="PROSITE" id="PS50983">
    <property type="entry name" value="FE_B12_PBP"/>
    <property type="match status" value="1"/>
</dbReference>
<reference evidence="2" key="1">
    <citation type="submission" date="2021-01" db="EMBL/GenBank/DDBJ databases">
        <title>Whole genome shotgun sequence of Virgisporangium ochraceum NBRC 16418.</title>
        <authorList>
            <person name="Komaki H."/>
            <person name="Tamura T."/>
        </authorList>
    </citation>
    <scope>NUCLEOTIDE SEQUENCE</scope>
    <source>
        <strain evidence="2">NBRC 16418</strain>
    </source>
</reference>
<name>A0A8J4A3T7_9ACTN</name>